<accession>A0ABD0JX78</accession>
<evidence type="ECO:0000256" key="1">
    <source>
        <dbReference type="SAM" id="Phobius"/>
    </source>
</evidence>
<comment type="caution">
    <text evidence="2">The sequence shown here is derived from an EMBL/GenBank/DDBJ whole genome shotgun (WGS) entry which is preliminary data.</text>
</comment>
<keyword evidence="3" id="KW-1185">Reference proteome</keyword>
<keyword evidence="1" id="KW-0472">Membrane</keyword>
<name>A0ABD0JX78_9CAEN</name>
<keyword evidence="1" id="KW-1133">Transmembrane helix</keyword>
<proteinExistence type="predicted"/>
<gene>
    <name evidence="2" type="ORF">BaRGS_00029011</name>
</gene>
<protein>
    <recommendedName>
        <fullName evidence="4">ATP synthase F0 subunit 8</fullName>
    </recommendedName>
</protein>
<evidence type="ECO:0000313" key="2">
    <source>
        <dbReference type="EMBL" id="KAK7479735.1"/>
    </source>
</evidence>
<reference evidence="2 3" key="1">
    <citation type="journal article" date="2023" name="Sci. Data">
        <title>Genome assembly of the Korean intertidal mud-creeper Batillaria attramentaria.</title>
        <authorList>
            <person name="Patra A.K."/>
            <person name="Ho P.T."/>
            <person name="Jun S."/>
            <person name="Lee S.J."/>
            <person name="Kim Y."/>
            <person name="Won Y.J."/>
        </authorList>
    </citation>
    <scope>NUCLEOTIDE SEQUENCE [LARGE SCALE GENOMIC DNA]</scope>
    <source>
        <strain evidence="2">Wonlab-2016</strain>
    </source>
</reference>
<organism evidence="2 3">
    <name type="scientific">Batillaria attramentaria</name>
    <dbReference type="NCBI Taxonomy" id="370345"/>
    <lineage>
        <taxon>Eukaryota</taxon>
        <taxon>Metazoa</taxon>
        <taxon>Spiralia</taxon>
        <taxon>Lophotrochozoa</taxon>
        <taxon>Mollusca</taxon>
        <taxon>Gastropoda</taxon>
        <taxon>Caenogastropoda</taxon>
        <taxon>Sorbeoconcha</taxon>
        <taxon>Cerithioidea</taxon>
        <taxon>Batillariidae</taxon>
        <taxon>Batillaria</taxon>
    </lineage>
</organism>
<dbReference type="EMBL" id="JACVVK020000296">
    <property type="protein sequence ID" value="KAK7479735.1"/>
    <property type="molecule type" value="Genomic_DNA"/>
</dbReference>
<evidence type="ECO:0008006" key="4">
    <source>
        <dbReference type="Google" id="ProtNLM"/>
    </source>
</evidence>
<dbReference type="AlphaFoldDB" id="A0ABD0JX78"/>
<dbReference type="Proteomes" id="UP001519460">
    <property type="component" value="Unassembled WGS sequence"/>
</dbReference>
<evidence type="ECO:0000313" key="3">
    <source>
        <dbReference type="Proteomes" id="UP001519460"/>
    </source>
</evidence>
<feature type="transmembrane region" description="Helical" evidence="1">
    <location>
        <begin position="28"/>
        <end position="45"/>
    </location>
</feature>
<keyword evidence="1" id="KW-0812">Transmembrane</keyword>
<sequence length="71" mass="7991">MEDSALEERGFGSETAHRQMGVFDLLPSLPQLLVVLALSIIWLLWRQGSLDVHAVKERPTREPILKRSPVG</sequence>